<organism evidence="4 5">
    <name type="scientific">Tautonia sociabilis</name>
    <dbReference type="NCBI Taxonomy" id="2080755"/>
    <lineage>
        <taxon>Bacteria</taxon>
        <taxon>Pseudomonadati</taxon>
        <taxon>Planctomycetota</taxon>
        <taxon>Planctomycetia</taxon>
        <taxon>Isosphaerales</taxon>
        <taxon>Isosphaeraceae</taxon>
        <taxon>Tautonia</taxon>
    </lineage>
</organism>
<accession>A0A432MFT6</accession>
<dbReference type="PANTHER" id="PTHR43708">
    <property type="entry name" value="CONSERVED EXPRESSED OXIDOREDUCTASE (EUROFUNG)"/>
    <property type="match status" value="1"/>
</dbReference>
<dbReference type="SUPFAM" id="SSF55347">
    <property type="entry name" value="Glyceraldehyde-3-phosphate dehydrogenase-like, C-terminal domain"/>
    <property type="match status" value="1"/>
</dbReference>
<evidence type="ECO:0000313" key="5">
    <source>
        <dbReference type="Proteomes" id="UP000280296"/>
    </source>
</evidence>
<feature type="domain" description="Gfo/Idh/MocA-like oxidoreductase N-terminal" evidence="3">
    <location>
        <begin position="13"/>
        <end position="104"/>
    </location>
</feature>
<dbReference type="InterPro" id="IPR000683">
    <property type="entry name" value="Gfo/Idh/MocA-like_OxRdtase_N"/>
</dbReference>
<dbReference type="GO" id="GO:0016491">
    <property type="term" value="F:oxidoreductase activity"/>
    <property type="evidence" value="ECO:0007669"/>
    <property type="project" value="UniProtKB-KW"/>
</dbReference>
<evidence type="ECO:0000256" key="1">
    <source>
        <dbReference type="ARBA" id="ARBA00010928"/>
    </source>
</evidence>
<reference evidence="4 5" key="2">
    <citation type="submission" date="2019-01" db="EMBL/GenBank/DDBJ databases">
        <title>Tautonia sociabilis, a novel thermotolerant planctomycete of Isosphaeraceae family, isolated from a 4000 m deep subterranean habitat.</title>
        <authorList>
            <person name="Kovaleva O.L."/>
            <person name="Elcheninov A.G."/>
            <person name="Van Heerden E."/>
            <person name="Toshchakov S.V."/>
            <person name="Novikov A."/>
            <person name="Bonch-Osmolovskaya E.A."/>
            <person name="Kublanov I.V."/>
        </authorList>
    </citation>
    <scope>NUCLEOTIDE SEQUENCE [LARGE SCALE GENOMIC DNA]</scope>
    <source>
        <strain evidence="4 5">GM2012</strain>
    </source>
</reference>
<proteinExistence type="inferred from homology"/>
<dbReference type="Gene3D" id="3.30.360.10">
    <property type="entry name" value="Dihydrodipicolinate Reductase, domain 2"/>
    <property type="match status" value="1"/>
</dbReference>
<dbReference type="EMBL" id="RYZH01000043">
    <property type="protein sequence ID" value="RUL84985.1"/>
    <property type="molecule type" value="Genomic_DNA"/>
</dbReference>
<name>A0A432MFT6_9BACT</name>
<dbReference type="GO" id="GO:0000166">
    <property type="term" value="F:nucleotide binding"/>
    <property type="evidence" value="ECO:0007669"/>
    <property type="project" value="InterPro"/>
</dbReference>
<keyword evidence="5" id="KW-1185">Reference proteome</keyword>
<sequence length="323" mass="35157">MSGLSRERSGTEVRVGVIGLGRPWLERYRPLLVRPGGPARVVVVYDPVVHRAELEADRLPCAAAEGITVLLDRDDVEAVFLLDEPWYGPWPIAAALARGKAVFCGGRPRAALDELAALPTDRLRDAPPVVLELHHRFAPETIRLRELLATTLGPPLRVSARMTAPAVERSSSDDDPAPALPLPADLAIALVDWCRTLFGSDPASSRLLRPGADSSDNLRVLLLDFPEGGSARLSIRLVPPNRPRPLHRLSVRTAKGRAWITPPGTLRWSLNPGGLPSAESFPPDPPTDRLVEHFLRSVRGESTLAPGLEELATLDRTSRLFVP</sequence>
<reference evidence="4 5" key="1">
    <citation type="submission" date="2018-12" db="EMBL/GenBank/DDBJ databases">
        <authorList>
            <person name="Toschakov S.V."/>
        </authorList>
    </citation>
    <scope>NUCLEOTIDE SEQUENCE [LARGE SCALE GENOMIC DNA]</scope>
    <source>
        <strain evidence="4 5">GM2012</strain>
    </source>
</reference>
<keyword evidence="2" id="KW-0560">Oxidoreductase</keyword>
<protein>
    <recommendedName>
        <fullName evidence="3">Gfo/Idh/MocA-like oxidoreductase N-terminal domain-containing protein</fullName>
    </recommendedName>
</protein>
<comment type="caution">
    <text evidence="4">The sequence shown here is derived from an EMBL/GenBank/DDBJ whole genome shotgun (WGS) entry which is preliminary data.</text>
</comment>
<dbReference type="SUPFAM" id="SSF51735">
    <property type="entry name" value="NAD(P)-binding Rossmann-fold domains"/>
    <property type="match status" value="1"/>
</dbReference>
<dbReference type="Proteomes" id="UP000280296">
    <property type="component" value="Unassembled WGS sequence"/>
</dbReference>
<evidence type="ECO:0000313" key="4">
    <source>
        <dbReference type="EMBL" id="RUL84985.1"/>
    </source>
</evidence>
<gene>
    <name evidence="4" type="ORF">TsocGM_19265</name>
</gene>
<evidence type="ECO:0000256" key="2">
    <source>
        <dbReference type="ARBA" id="ARBA00023002"/>
    </source>
</evidence>
<dbReference type="Gene3D" id="3.40.50.720">
    <property type="entry name" value="NAD(P)-binding Rossmann-like Domain"/>
    <property type="match status" value="1"/>
</dbReference>
<dbReference type="OrthoDB" id="241454at2"/>
<evidence type="ECO:0000259" key="3">
    <source>
        <dbReference type="Pfam" id="PF01408"/>
    </source>
</evidence>
<dbReference type="RefSeq" id="WP_126727092.1">
    <property type="nucleotide sequence ID" value="NZ_RYZH01000043.1"/>
</dbReference>
<dbReference type="Pfam" id="PF01408">
    <property type="entry name" value="GFO_IDH_MocA"/>
    <property type="match status" value="1"/>
</dbReference>
<dbReference type="AlphaFoldDB" id="A0A432MFT6"/>
<dbReference type="PANTHER" id="PTHR43708:SF5">
    <property type="entry name" value="CONSERVED EXPRESSED OXIDOREDUCTASE (EUROFUNG)-RELATED"/>
    <property type="match status" value="1"/>
</dbReference>
<dbReference type="InterPro" id="IPR051317">
    <property type="entry name" value="Gfo/Idh/MocA_oxidoreduct"/>
</dbReference>
<dbReference type="InterPro" id="IPR036291">
    <property type="entry name" value="NAD(P)-bd_dom_sf"/>
</dbReference>
<comment type="similarity">
    <text evidence="1">Belongs to the Gfo/Idh/MocA family.</text>
</comment>